<keyword evidence="3" id="KW-1185">Reference proteome</keyword>
<dbReference type="GO" id="GO:0016810">
    <property type="term" value="F:hydrolase activity, acting on carbon-nitrogen (but not peptide) bonds"/>
    <property type="evidence" value="ECO:0007669"/>
    <property type="project" value="InterPro"/>
</dbReference>
<name>A0A972H0B3_9BACL</name>
<sequence>MPSLSHVHLFRRISLFLSLMLVMIYFMEPVSKANAAANDEERQETYEQLKSGKRIWTDKAYVKPEQPTVYLTFDDGPSKLTDRVLDILREEGVLATFFMLGEQVETYPEKVRQAVKDGHAIGNHTYNHKYNELYSSVATFWKQIEQTEQALDEAADVRTKLVRAPGGTFGNFDAFYYYYLDQAGFEVHDWNVDSGDSKRVGVPASEIIQTVKNGPFGDEVILLMHDGTGHEQTVKALPDIIRLFKAKGYAFAPLSPQVKPVHFSAGKIKWNRSVGQALHNKLSAEAGEQRLVFEEWNAEQEQGSTQQEAGGLQVQGPAEEVWSVQEQQVLKGTAFEGNNRNVGNQSMPFAPLEIILGSGKLLFEPGKYRMIDGHNLVPVRNLIEAMGGHAEWREGQHTAAVHYGSRVIEYDFSHHEMRVNQGGKQTVYHLPQMELRDGTVYVPLRKTVELLGSHIVSYGVDKDNGRMQVEVALTGGYAFTYGF</sequence>
<protein>
    <submittedName>
        <fullName evidence="2">Polysaccharide deacetylase family protein</fullName>
    </submittedName>
</protein>
<dbReference type="Gene3D" id="3.30.457.10">
    <property type="entry name" value="Copper amine oxidase-like, N-terminal domain"/>
    <property type="match status" value="1"/>
</dbReference>
<evidence type="ECO:0000259" key="1">
    <source>
        <dbReference type="PROSITE" id="PS51677"/>
    </source>
</evidence>
<dbReference type="RefSeq" id="WP_171655712.1">
    <property type="nucleotide sequence ID" value="NZ_WHOD01000113.1"/>
</dbReference>
<comment type="caution">
    <text evidence="2">The sequence shown here is derived from an EMBL/GenBank/DDBJ whole genome shotgun (WGS) entry which is preliminary data.</text>
</comment>
<organism evidence="2 3">
    <name type="scientific">Paenibacillus foliorum</name>
    <dbReference type="NCBI Taxonomy" id="2654974"/>
    <lineage>
        <taxon>Bacteria</taxon>
        <taxon>Bacillati</taxon>
        <taxon>Bacillota</taxon>
        <taxon>Bacilli</taxon>
        <taxon>Bacillales</taxon>
        <taxon>Paenibacillaceae</taxon>
        <taxon>Paenibacillus</taxon>
    </lineage>
</organism>
<dbReference type="GO" id="GO:0005975">
    <property type="term" value="P:carbohydrate metabolic process"/>
    <property type="evidence" value="ECO:0007669"/>
    <property type="project" value="InterPro"/>
</dbReference>
<dbReference type="InterPro" id="IPR002509">
    <property type="entry name" value="NODB_dom"/>
</dbReference>
<proteinExistence type="predicted"/>
<dbReference type="InterPro" id="IPR012854">
    <property type="entry name" value="Cu_amine_oxidase-like_N"/>
</dbReference>
<dbReference type="PROSITE" id="PS51677">
    <property type="entry name" value="NODB"/>
    <property type="match status" value="1"/>
</dbReference>
<evidence type="ECO:0000313" key="2">
    <source>
        <dbReference type="EMBL" id="NOU97458.1"/>
    </source>
</evidence>
<accession>A0A972H0B3</accession>
<dbReference type="CDD" id="cd10944">
    <property type="entry name" value="CE4_SmPgdA_like"/>
    <property type="match status" value="1"/>
</dbReference>
<dbReference type="PANTHER" id="PTHR10587">
    <property type="entry name" value="GLYCOSYL TRANSFERASE-RELATED"/>
    <property type="match status" value="1"/>
</dbReference>
<dbReference type="Gene3D" id="3.20.20.370">
    <property type="entry name" value="Glycoside hydrolase/deacetylase"/>
    <property type="match status" value="1"/>
</dbReference>
<feature type="domain" description="NodB homology" evidence="1">
    <location>
        <begin position="67"/>
        <end position="252"/>
    </location>
</feature>
<dbReference type="Pfam" id="PF01522">
    <property type="entry name" value="Polysacc_deac_1"/>
    <property type="match status" value="1"/>
</dbReference>
<dbReference type="InterPro" id="IPR011330">
    <property type="entry name" value="Glyco_hydro/deAcase_b/a-brl"/>
</dbReference>
<dbReference type="EMBL" id="WHOD01000113">
    <property type="protein sequence ID" value="NOU97458.1"/>
    <property type="molecule type" value="Genomic_DNA"/>
</dbReference>
<reference evidence="2" key="1">
    <citation type="submission" date="2019-10" db="EMBL/GenBank/DDBJ databases">
        <title>Description of Paenibacillus glebae sp. nov.</title>
        <authorList>
            <person name="Carlier A."/>
            <person name="Qi S."/>
        </authorList>
    </citation>
    <scope>NUCLEOTIDE SEQUENCE</scope>
    <source>
        <strain evidence="2">LMG 31456</strain>
    </source>
</reference>
<dbReference type="SUPFAM" id="SSF55383">
    <property type="entry name" value="Copper amine oxidase, domain N"/>
    <property type="match status" value="1"/>
</dbReference>
<dbReference type="SUPFAM" id="SSF88713">
    <property type="entry name" value="Glycoside hydrolase/deacetylase"/>
    <property type="match status" value="1"/>
</dbReference>
<dbReference type="AlphaFoldDB" id="A0A972H0B3"/>
<dbReference type="Proteomes" id="UP000641588">
    <property type="component" value="Unassembled WGS sequence"/>
</dbReference>
<dbReference type="InterPro" id="IPR050248">
    <property type="entry name" value="Polysacc_deacetylase_ArnD"/>
</dbReference>
<dbReference type="PANTHER" id="PTHR10587:SF125">
    <property type="entry name" value="POLYSACCHARIDE DEACETYLASE YHEN-RELATED"/>
    <property type="match status" value="1"/>
</dbReference>
<dbReference type="Pfam" id="PF07833">
    <property type="entry name" value="Cu_amine_oxidN1"/>
    <property type="match status" value="1"/>
</dbReference>
<dbReference type="InterPro" id="IPR036582">
    <property type="entry name" value="Mao_N_sf"/>
</dbReference>
<evidence type="ECO:0000313" key="3">
    <source>
        <dbReference type="Proteomes" id="UP000641588"/>
    </source>
</evidence>
<gene>
    <name evidence="2" type="ORF">GC093_30165</name>
</gene>